<dbReference type="SUPFAM" id="SSF55154">
    <property type="entry name" value="CYTH-like phosphatases"/>
    <property type="match status" value="1"/>
</dbReference>
<protein>
    <submittedName>
        <fullName evidence="2">Polyphosphate polymerase domain-containing protein</fullName>
    </submittedName>
</protein>
<name>A0A9D2IJI1_9FIRM</name>
<accession>A0A9D2IJI1</accession>
<evidence type="ECO:0000313" key="2">
    <source>
        <dbReference type="EMBL" id="HIZ13199.1"/>
    </source>
</evidence>
<dbReference type="CDD" id="cd07750">
    <property type="entry name" value="PolyPPase_VTC_like"/>
    <property type="match status" value="1"/>
</dbReference>
<dbReference type="InterPro" id="IPR033469">
    <property type="entry name" value="CYTH-like_dom_sf"/>
</dbReference>
<comment type="caution">
    <text evidence="2">The sequence shown here is derived from an EMBL/GenBank/DDBJ whole genome shotgun (WGS) entry which is preliminary data.</text>
</comment>
<feature type="domain" description="VTC" evidence="1">
    <location>
        <begin position="8"/>
        <end position="227"/>
    </location>
</feature>
<dbReference type="EMBL" id="DXCD01000122">
    <property type="protein sequence ID" value="HIZ13199.1"/>
    <property type="molecule type" value="Genomic_DNA"/>
</dbReference>
<sequence length="240" mass="28525">MAVQTVFKRFELKYLLNAEQKERVLQAMEPYMTLDGYGRTTIRNIYFDTDNYRLVRHSIEKPVYKEKLRIRSYRQAEEDSTVFVELKKKYRKVVYKRRVSLPEKEAMEWVSGRNRCRGDSQIAGEVDYFLKYYQHLYPTVFLSYEREAYYSNDGSDFRVTFDDTVLCRQEDISLESEVYGTPLLPEGKVLMEIKCSGGIPLWMTHVLSEEHIYRTSFSKYGTAYKTMIFPRLAKEVVHHA</sequence>
<dbReference type="Proteomes" id="UP000824017">
    <property type="component" value="Unassembled WGS sequence"/>
</dbReference>
<evidence type="ECO:0000259" key="1">
    <source>
        <dbReference type="Pfam" id="PF09359"/>
    </source>
</evidence>
<evidence type="ECO:0000313" key="3">
    <source>
        <dbReference type="Proteomes" id="UP000824017"/>
    </source>
</evidence>
<proteinExistence type="predicted"/>
<reference evidence="2" key="2">
    <citation type="submission" date="2021-04" db="EMBL/GenBank/DDBJ databases">
        <authorList>
            <person name="Gilroy R."/>
        </authorList>
    </citation>
    <scope>NUCLEOTIDE SEQUENCE</scope>
    <source>
        <strain evidence="2">ChiGjej1B1-13045</strain>
    </source>
</reference>
<dbReference type="GO" id="GO:0006799">
    <property type="term" value="P:polyphosphate biosynthetic process"/>
    <property type="evidence" value="ECO:0007669"/>
    <property type="project" value="UniProtKB-ARBA"/>
</dbReference>
<dbReference type="Gene3D" id="3.20.100.30">
    <property type="entry name" value="VTC, catalytic tunnel domain"/>
    <property type="match status" value="1"/>
</dbReference>
<gene>
    <name evidence="2" type="ORF">H9817_04675</name>
</gene>
<dbReference type="AlphaFoldDB" id="A0A9D2IJI1"/>
<dbReference type="Pfam" id="PF09359">
    <property type="entry name" value="VTC"/>
    <property type="match status" value="1"/>
</dbReference>
<dbReference type="InterPro" id="IPR018966">
    <property type="entry name" value="VTC_domain"/>
</dbReference>
<dbReference type="InterPro" id="IPR042267">
    <property type="entry name" value="VTC_sf"/>
</dbReference>
<reference evidence="2" key="1">
    <citation type="journal article" date="2021" name="PeerJ">
        <title>Extensive microbial diversity within the chicken gut microbiome revealed by metagenomics and culture.</title>
        <authorList>
            <person name="Gilroy R."/>
            <person name="Ravi A."/>
            <person name="Getino M."/>
            <person name="Pursley I."/>
            <person name="Horton D.L."/>
            <person name="Alikhan N.F."/>
            <person name="Baker D."/>
            <person name="Gharbi K."/>
            <person name="Hall N."/>
            <person name="Watson M."/>
            <person name="Adriaenssens E.M."/>
            <person name="Foster-Nyarko E."/>
            <person name="Jarju S."/>
            <person name="Secka A."/>
            <person name="Antonio M."/>
            <person name="Oren A."/>
            <person name="Chaudhuri R.R."/>
            <person name="La Ragione R."/>
            <person name="Hildebrand F."/>
            <person name="Pallen M.J."/>
        </authorList>
    </citation>
    <scope>NUCLEOTIDE SEQUENCE</scope>
    <source>
        <strain evidence="2">ChiGjej1B1-13045</strain>
    </source>
</reference>
<organism evidence="2 3">
    <name type="scientific">Candidatus Mediterraneibacter stercorigallinarum</name>
    <dbReference type="NCBI Taxonomy" id="2838686"/>
    <lineage>
        <taxon>Bacteria</taxon>
        <taxon>Bacillati</taxon>
        <taxon>Bacillota</taxon>
        <taxon>Clostridia</taxon>
        <taxon>Lachnospirales</taxon>
        <taxon>Lachnospiraceae</taxon>
        <taxon>Mediterraneibacter</taxon>
    </lineage>
</organism>